<evidence type="ECO:0000256" key="4">
    <source>
        <dbReference type="ARBA" id="ARBA00023136"/>
    </source>
</evidence>
<dbReference type="InterPro" id="IPR038770">
    <property type="entry name" value="Na+/solute_symporter_sf"/>
</dbReference>
<proteinExistence type="predicted"/>
<feature type="transmembrane region" description="Helical" evidence="5">
    <location>
        <begin position="259"/>
        <end position="283"/>
    </location>
</feature>
<evidence type="ECO:0000313" key="6">
    <source>
        <dbReference type="EMBL" id="MFB9885362.1"/>
    </source>
</evidence>
<name>A0ABV5Z7Y4_9GAMM</name>
<dbReference type="InterPro" id="IPR004710">
    <property type="entry name" value="Bilac:Na_transpt"/>
</dbReference>
<protein>
    <submittedName>
        <fullName evidence="6">Bile acid:sodium symporter family protein</fullName>
    </submittedName>
</protein>
<comment type="subcellular location">
    <subcellularLocation>
        <location evidence="1">Membrane</location>
        <topology evidence="1">Multi-pass membrane protein</topology>
    </subcellularLocation>
</comment>
<dbReference type="Gene3D" id="1.20.1530.20">
    <property type="match status" value="1"/>
</dbReference>
<feature type="transmembrane region" description="Helical" evidence="5">
    <location>
        <begin position="233"/>
        <end position="253"/>
    </location>
</feature>
<feature type="transmembrane region" description="Helical" evidence="5">
    <location>
        <begin position="99"/>
        <end position="121"/>
    </location>
</feature>
<dbReference type="PANTHER" id="PTHR10361">
    <property type="entry name" value="SODIUM-BILE ACID COTRANSPORTER"/>
    <property type="match status" value="1"/>
</dbReference>
<sequence length="288" mass="30989">MSTLLSQQVVPLALFILMLGMGMTLRADDFQPLMKRYPLVLLGLIGQFIGLPLLGLLIINLFGLPPLIAMGLMILTFSPGGATSNLMSFLARGDVPLSVTLTAISSLLTPLTLPVLTWWTLWWWQLQDVQPSFPVSALLLKLVAMTMLPIVLGMLCRWRWPTFAKAMVKPVKWAGGVFMLVVIVALVLDSYHQLPELLAASGMATLILVLSGMALGAGLAWAAGQAGAQRVTFAFEIGVQNAGVALLVTLGLLNNPQMALVPLAYGIIQLIPAALLIGSRALFQSDYR</sequence>
<organism evidence="6 7">
    <name type="scientific">Balneatrix alpica</name>
    <dbReference type="NCBI Taxonomy" id="75684"/>
    <lineage>
        <taxon>Bacteria</taxon>
        <taxon>Pseudomonadati</taxon>
        <taxon>Pseudomonadota</taxon>
        <taxon>Gammaproteobacteria</taxon>
        <taxon>Oceanospirillales</taxon>
        <taxon>Balneatrichaceae</taxon>
        <taxon>Balneatrix</taxon>
    </lineage>
</organism>
<keyword evidence="7" id="KW-1185">Reference proteome</keyword>
<comment type="caution">
    <text evidence="6">The sequence shown here is derived from an EMBL/GenBank/DDBJ whole genome shotgun (WGS) entry which is preliminary data.</text>
</comment>
<evidence type="ECO:0000256" key="3">
    <source>
        <dbReference type="ARBA" id="ARBA00022989"/>
    </source>
</evidence>
<feature type="transmembrane region" description="Helical" evidence="5">
    <location>
        <begin position="133"/>
        <end position="152"/>
    </location>
</feature>
<feature type="transmembrane region" description="Helical" evidence="5">
    <location>
        <begin position="6"/>
        <end position="25"/>
    </location>
</feature>
<feature type="transmembrane region" description="Helical" evidence="5">
    <location>
        <begin position="173"/>
        <end position="191"/>
    </location>
</feature>
<evidence type="ECO:0000256" key="2">
    <source>
        <dbReference type="ARBA" id="ARBA00022692"/>
    </source>
</evidence>
<dbReference type="RefSeq" id="WP_035461295.1">
    <property type="nucleotide sequence ID" value="NZ_JBHLZN010000001.1"/>
</dbReference>
<keyword evidence="4 5" id="KW-0472">Membrane</keyword>
<dbReference type="Pfam" id="PF01758">
    <property type="entry name" value="SBF"/>
    <property type="match status" value="1"/>
</dbReference>
<feature type="transmembrane region" description="Helical" evidence="5">
    <location>
        <begin position="197"/>
        <end position="221"/>
    </location>
</feature>
<dbReference type="InterPro" id="IPR002657">
    <property type="entry name" value="BilAc:Na_symport/Acr3"/>
</dbReference>
<dbReference type="EMBL" id="JBHLZN010000001">
    <property type="protein sequence ID" value="MFB9885362.1"/>
    <property type="molecule type" value="Genomic_DNA"/>
</dbReference>
<gene>
    <name evidence="6" type="ORF">ACFFLH_02890</name>
</gene>
<evidence type="ECO:0000313" key="7">
    <source>
        <dbReference type="Proteomes" id="UP001589628"/>
    </source>
</evidence>
<feature type="transmembrane region" description="Helical" evidence="5">
    <location>
        <begin position="37"/>
        <end position="62"/>
    </location>
</feature>
<reference evidence="6 7" key="1">
    <citation type="submission" date="2024-09" db="EMBL/GenBank/DDBJ databases">
        <authorList>
            <person name="Sun Q."/>
            <person name="Mori K."/>
        </authorList>
    </citation>
    <scope>NUCLEOTIDE SEQUENCE [LARGE SCALE GENOMIC DNA]</scope>
    <source>
        <strain evidence="6 7">ATCC 51285</strain>
    </source>
</reference>
<feature type="transmembrane region" description="Helical" evidence="5">
    <location>
        <begin position="68"/>
        <end position="87"/>
    </location>
</feature>
<dbReference type="Proteomes" id="UP001589628">
    <property type="component" value="Unassembled WGS sequence"/>
</dbReference>
<evidence type="ECO:0000256" key="1">
    <source>
        <dbReference type="ARBA" id="ARBA00004141"/>
    </source>
</evidence>
<evidence type="ECO:0000256" key="5">
    <source>
        <dbReference type="SAM" id="Phobius"/>
    </source>
</evidence>
<keyword evidence="3 5" id="KW-1133">Transmembrane helix</keyword>
<keyword evidence="2 5" id="KW-0812">Transmembrane</keyword>
<accession>A0ABV5Z7Y4</accession>
<dbReference type="PANTHER" id="PTHR10361:SF24">
    <property type="entry name" value="P3 PROTEIN"/>
    <property type="match status" value="1"/>
</dbReference>